<accession>A0A1I0QNT5</accession>
<keyword evidence="4" id="KW-1185">Reference proteome</keyword>
<organism evidence="3 4">
    <name type="scientific">Halobacterium jilantaiense</name>
    <dbReference type="NCBI Taxonomy" id="355548"/>
    <lineage>
        <taxon>Archaea</taxon>
        <taxon>Methanobacteriati</taxon>
        <taxon>Methanobacteriota</taxon>
        <taxon>Stenosarchaea group</taxon>
        <taxon>Halobacteria</taxon>
        <taxon>Halobacteriales</taxon>
        <taxon>Halobacteriaceae</taxon>
        <taxon>Halobacterium</taxon>
    </lineage>
</organism>
<protein>
    <recommendedName>
        <fullName evidence="2">DUF7835 domain-containing protein</fullName>
    </recommendedName>
</protein>
<evidence type="ECO:0000313" key="4">
    <source>
        <dbReference type="Proteomes" id="UP000198518"/>
    </source>
</evidence>
<proteinExistence type="predicted"/>
<name>A0A1I0QNT5_9EURY</name>
<dbReference type="InterPro" id="IPR057157">
    <property type="entry name" value="DUF7835"/>
</dbReference>
<dbReference type="RefSeq" id="WP_089670066.1">
    <property type="nucleotide sequence ID" value="NZ_FOJA01000001.1"/>
</dbReference>
<sequence length="66" mass="7574">MATTPMGTERQERCESCSRDTPHDVHIELRAESDDPGENAAFSREPYRVATCRRCETSRSRRMNDA</sequence>
<dbReference type="STRING" id="355548.SAMN04487945_2781"/>
<dbReference type="OrthoDB" id="297362at2157"/>
<evidence type="ECO:0000256" key="1">
    <source>
        <dbReference type="SAM" id="MobiDB-lite"/>
    </source>
</evidence>
<dbReference type="Proteomes" id="UP000198518">
    <property type="component" value="Unassembled WGS sequence"/>
</dbReference>
<feature type="compositionally biased region" description="Basic and acidic residues" evidence="1">
    <location>
        <begin position="9"/>
        <end position="21"/>
    </location>
</feature>
<evidence type="ECO:0000259" key="2">
    <source>
        <dbReference type="Pfam" id="PF25205"/>
    </source>
</evidence>
<dbReference type="EMBL" id="FOJA01000001">
    <property type="protein sequence ID" value="SEW28894.1"/>
    <property type="molecule type" value="Genomic_DNA"/>
</dbReference>
<dbReference type="AlphaFoldDB" id="A0A1I0QNT5"/>
<feature type="region of interest" description="Disordered" evidence="1">
    <location>
        <begin position="1"/>
        <end position="21"/>
    </location>
</feature>
<feature type="domain" description="DUF7835" evidence="2">
    <location>
        <begin position="1"/>
        <end position="66"/>
    </location>
</feature>
<gene>
    <name evidence="3" type="ORF">SAMN04487945_2781</name>
</gene>
<evidence type="ECO:0000313" key="3">
    <source>
        <dbReference type="EMBL" id="SEW28894.1"/>
    </source>
</evidence>
<dbReference type="Pfam" id="PF25205">
    <property type="entry name" value="DUF7835"/>
    <property type="match status" value="1"/>
</dbReference>
<reference evidence="3 4" key="1">
    <citation type="submission" date="2016-10" db="EMBL/GenBank/DDBJ databases">
        <authorList>
            <person name="de Groot N.N."/>
        </authorList>
    </citation>
    <scope>NUCLEOTIDE SEQUENCE [LARGE SCALE GENOMIC DNA]</scope>
    <source>
        <strain evidence="3 4">CGMCC 1.5337</strain>
    </source>
</reference>